<dbReference type="RefSeq" id="WP_063285567.1">
    <property type="nucleotide sequence ID" value="NZ_JYDC01000063.1"/>
</dbReference>
<name>A0A166GDE7_SECCO</name>
<dbReference type="NCBIfam" id="TIGR01725">
    <property type="entry name" value="phge_HK97_gp10"/>
    <property type="match status" value="1"/>
</dbReference>
<sequence length="136" mass="15259">MDFNEQLAAYQKELQKLVPTKRQEAEITNAGAKVLKDAYYDATKDKHYDASREVGKMKHLADTIISVNTDIDGDQTGASTVGFEVTPQNHARIARFLNNGTRYIKGDHFIDQAITDHKDEALLVQAEMYRKLTGGD</sequence>
<proteinExistence type="predicted"/>
<dbReference type="PATRIC" id="fig|33960.6.peg.2995"/>
<evidence type="ECO:0000313" key="1">
    <source>
        <dbReference type="EMBL" id="KZL38729.1"/>
    </source>
</evidence>
<dbReference type="AlphaFoldDB" id="A0A166GDE7"/>
<dbReference type="EMBL" id="JYDC01000063">
    <property type="protein sequence ID" value="KZL38729.1"/>
    <property type="molecule type" value="Genomic_DNA"/>
</dbReference>
<evidence type="ECO:0000313" key="2">
    <source>
        <dbReference type="Proteomes" id="UP000076480"/>
    </source>
</evidence>
<dbReference type="Proteomes" id="UP000076480">
    <property type="component" value="Unassembled WGS sequence"/>
</dbReference>
<dbReference type="InterPro" id="IPR010064">
    <property type="entry name" value="HK97-gp10_tail"/>
</dbReference>
<dbReference type="OrthoDB" id="2146187at2"/>
<accession>A0A166GDE7</accession>
<reference evidence="1 2" key="1">
    <citation type="submission" date="2015-02" db="EMBL/GenBank/DDBJ databases">
        <title>Draft genome sequence of Lactobacillus collinoides CUPV2371 isolated from a natural cider, the first genome sequence of a strain of this species.</title>
        <authorList>
            <person name="Puertas A.I."/>
            <person name="Spano G."/>
            <person name="Capozzi V."/>
            <person name="Lamontanara A."/>
            <person name="Orru L."/>
            <person name="Duenas M.T."/>
        </authorList>
    </citation>
    <scope>NUCLEOTIDE SEQUENCE [LARGE SCALE GENOMIC DNA]</scope>
    <source>
        <strain evidence="1 2">237</strain>
    </source>
</reference>
<keyword evidence="2" id="KW-1185">Reference proteome</keyword>
<organism evidence="1 2">
    <name type="scientific">Secundilactobacillus collinoides</name>
    <name type="common">Lactobacillus collinoides</name>
    <dbReference type="NCBI Taxonomy" id="33960"/>
    <lineage>
        <taxon>Bacteria</taxon>
        <taxon>Bacillati</taxon>
        <taxon>Bacillota</taxon>
        <taxon>Bacilli</taxon>
        <taxon>Lactobacillales</taxon>
        <taxon>Lactobacillaceae</taxon>
        <taxon>Secundilactobacillus</taxon>
    </lineage>
</organism>
<protein>
    <submittedName>
        <fullName evidence="1">Uncharacterized protein</fullName>
    </submittedName>
</protein>
<comment type="caution">
    <text evidence="1">The sequence shown here is derived from an EMBL/GenBank/DDBJ whole genome shotgun (WGS) entry which is preliminary data.</text>
</comment>
<gene>
    <name evidence="1" type="ORF">TY91_11760</name>
</gene>